<dbReference type="GO" id="GO:0003677">
    <property type="term" value="F:DNA binding"/>
    <property type="evidence" value="ECO:0007669"/>
    <property type="project" value="UniProtKB-KW"/>
</dbReference>
<dbReference type="SUPFAM" id="SSF46955">
    <property type="entry name" value="Putative DNA-binding domain"/>
    <property type="match status" value="1"/>
</dbReference>
<evidence type="ECO:0000256" key="4">
    <source>
        <dbReference type="ARBA" id="ARBA00023163"/>
    </source>
</evidence>
<feature type="coiled-coil region" evidence="5">
    <location>
        <begin position="122"/>
        <end position="182"/>
    </location>
</feature>
<dbReference type="Pfam" id="PF13411">
    <property type="entry name" value="MerR_1"/>
    <property type="match status" value="1"/>
</dbReference>
<keyword evidence="8" id="KW-1185">Reference proteome</keyword>
<dbReference type="InterPro" id="IPR009061">
    <property type="entry name" value="DNA-bd_dom_put_sf"/>
</dbReference>
<comment type="caution">
    <text evidence="7">The sequence shown here is derived from an EMBL/GenBank/DDBJ whole genome shotgun (WGS) entry which is preliminary data.</text>
</comment>
<keyword evidence="1" id="KW-0678">Repressor</keyword>
<keyword evidence="3" id="KW-0238">DNA-binding</keyword>
<dbReference type="InterPro" id="IPR047057">
    <property type="entry name" value="MerR_fam"/>
</dbReference>
<dbReference type="AlphaFoldDB" id="A0A6A7K6T3"/>
<accession>A0A6A7K6T3</accession>
<dbReference type="SMART" id="SM00422">
    <property type="entry name" value="HTH_MERR"/>
    <property type="match status" value="1"/>
</dbReference>
<evidence type="ECO:0000256" key="5">
    <source>
        <dbReference type="SAM" id="Coils"/>
    </source>
</evidence>
<evidence type="ECO:0000256" key="2">
    <source>
        <dbReference type="ARBA" id="ARBA00023015"/>
    </source>
</evidence>
<dbReference type="Gene3D" id="1.10.1660.10">
    <property type="match status" value="1"/>
</dbReference>
<keyword evidence="2" id="KW-0805">Transcription regulation</keyword>
<protein>
    <submittedName>
        <fullName evidence="7">MerR family transcriptional regulator</fullName>
    </submittedName>
</protein>
<evidence type="ECO:0000256" key="3">
    <source>
        <dbReference type="ARBA" id="ARBA00023125"/>
    </source>
</evidence>
<feature type="domain" description="HTH merR-type" evidence="6">
    <location>
        <begin position="7"/>
        <end position="75"/>
    </location>
</feature>
<keyword evidence="5" id="KW-0175">Coiled coil</keyword>
<dbReference type="PANTHER" id="PTHR30204:SF69">
    <property type="entry name" value="MERR-FAMILY TRANSCRIPTIONAL REGULATOR"/>
    <property type="match status" value="1"/>
</dbReference>
<dbReference type="PANTHER" id="PTHR30204">
    <property type="entry name" value="REDOX-CYCLING DRUG-SENSING TRANSCRIPTIONAL ACTIVATOR SOXR"/>
    <property type="match status" value="1"/>
</dbReference>
<gene>
    <name evidence="7" type="ORF">GC105_05335</name>
</gene>
<dbReference type="Proteomes" id="UP000440004">
    <property type="component" value="Unassembled WGS sequence"/>
</dbReference>
<proteinExistence type="predicted"/>
<sequence length="191" mass="22898">MKLGLKKHTISEVATLLDYEAHVLRFYEREFNIAVPRNKNNRRQYTTKEIETFQYIKTLKEQGYNNNQIKQILKSPTVEEEDTSSNAETTDIQLSSSNKKEFDISEMAVHLEHLSEAVFYNFNEINQNMKKLNLNLEELRSEHFMEEKSVLESENEKLKMRLKEKTYELVDIKEKYSRLEQKKFVFKKIFK</sequence>
<reference evidence="7 8" key="1">
    <citation type="submission" date="2019-10" db="EMBL/GenBank/DDBJ databases">
        <title>Alkalibaculum tamaniensis sp.nov., a new alkaliphilic acetogen, isolated on methoxylated aromatics from a mud volcano.</title>
        <authorList>
            <person name="Khomyakova M.A."/>
            <person name="Merkel A.Y."/>
            <person name="Bonch-Osmolovskaya E.A."/>
            <person name="Slobodkin A.I."/>
        </authorList>
    </citation>
    <scope>NUCLEOTIDE SEQUENCE [LARGE SCALE GENOMIC DNA]</scope>
    <source>
        <strain evidence="7 8">M08DMB</strain>
    </source>
</reference>
<dbReference type="EMBL" id="WHNX01000006">
    <property type="protein sequence ID" value="MPW25209.1"/>
    <property type="molecule type" value="Genomic_DNA"/>
</dbReference>
<evidence type="ECO:0000313" key="8">
    <source>
        <dbReference type="Proteomes" id="UP000440004"/>
    </source>
</evidence>
<dbReference type="GO" id="GO:0003700">
    <property type="term" value="F:DNA-binding transcription factor activity"/>
    <property type="evidence" value="ECO:0007669"/>
    <property type="project" value="InterPro"/>
</dbReference>
<dbReference type="PROSITE" id="PS50937">
    <property type="entry name" value="HTH_MERR_2"/>
    <property type="match status" value="1"/>
</dbReference>
<keyword evidence="4" id="KW-0804">Transcription</keyword>
<name>A0A6A7K6T3_9FIRM</name>
<evidence type="ECO:0000259" key="6">
    <source>
        <dbReference type="PROSITE" id="PS50937"/>
    </source>
</evidence>
<organism evidence="7 8">
    <name type="scientific">Alkalibaculum sporogenes</name>
    <dbReference type="NCBI Taxonomy" id="2655001"/>
    <lineage>
        <taxon>Bacteria</taxon>
        <taxon>Bacillati</taxon>
        <taxon>Bacillota</taxon>
        <taxon>Clostridia</taxon>
        <taxon>Eubacteriales</taxon>
        <taxon>Eubacteriaceae</taxon>
        <taxon>Alkalibaculum</taxon>
    </lineage>
</organism>
<evidence type="ECO:0000256" key="1">
    <source>
        <dbReference type="ARBA" id="ARBA00022491"/>
    </source>
</evidence>
<evidence type="ECO:0000313" key="7">
    <source>
        <dbReference type="EMBL" id="MPW25209.1"/>
    </source>
</evidence>
<dbReference type="InterPro" id="IPR000551">
    <property type="entry name" value="MerR-type_HTH_dom"/>
</dbReference>